<reference evidence="2 3" key="1">
    <citation type="submission" date="2024-11" db="EMBL/GenBank/DDBJ databases">
        <title>Chromosome-level genome assembly of the freshwater bivalve Anodonta woodiana.</title>
        <authorList>
            <person name="Chen X."/>
        </authorList>
    </citation>
    <scope>NUCLEOTIDE SEQUENCE [LARGE SCALE GENOMIC DNA]</scope>
    <source>
        <strain evidence="2">MN2024</strain>
        <tissue evidence="2">Gills</tissue>
    </source>
</reference>
<dbReference type="EMBL" id="JBJQND010000005">
    <property type="protein sequence ID" value="KAL3875706.1"/>
    <property type="molecule type" value="Genomic_DNA"/>
</dbReference>
<organism evidence="2 3">
    <name type="scientific">Sinanodonta woodiana</name>
    <name type="common">Chinese pond mussel</name>
    <name type="synonym">Anodonta woodiana</name>
    <dbReference type="NCBI Taxonomy" id="1069815"/>
    <lineage>
        <taxon>Eukaryota</taxon>
        <taxon>Metazoa</taxon>
        <taxon>Spiralia</taxon>
        <taxon>Lophotrochozoa</taxon>
        <taxon>Mollusca</taxon>
        <taxon>Bivalvia</taxon>
        <taxon>Autobranchia</taxon>
        <taxon>Heteroconchia</taxon>
        <taxon>Palaeoheterodonta</taxon>
        <taxon>Unionida</taxon>
        <taxon>Unionoidea</taxon>
        <taxon>Unionidae</taxon>
        <taxon>Unioninae</taxon>
        <taxon>Sinanodonta</taxon>
    </lineage>
</organism>
<protein>
    <recommendedName>
        <fullName evidence="4">Prokineticin domain-containing protein</fullName>
    </recommendedName>
</protein>
<accession>A0ABD3WNY6</accession>
<dbReference type="Proteomes" id="UP001634394">
    <property type="component" value="Unassembled WGS sequence"/>
</dbReference>
<evidence type="ECO:0000256" key="1">
    <source>
        <dbReference type="SAM" id="SignalP"/>
    </source>
</evidence>
<dbReference type="Gene3D" id="2.10.80.10">
    <property type="entry name" value="Lipase, subunit A"/>
    <property type="match status" value="1"/>
</dbReference>
<proteinExistence type="predicted"/>
<evidence type="ECO:0008006" key="4">
    <source>
        <dbReference type="Google" id="ProtNLM"/>
    </source>
</evidence>
<name>A0ABD3WNY6_SINWO</name>
<evidence type="ECO:0000313" key="3">
    <source>
        <dbReference type="Proteomes" id="UP001634394"/>
    </source>
</evidence>
<dbReference type="AlphaFoldDB" id="A0ABD3WNY6"/>
<keyword evidence="1" id="KW-0732">Signal</keyword>
<comment type="caution">
    <text evidence="2">The sequence shown here is derived from an EMBL/GenBank/DDBJ whole genome shotgun (WGS) entry which is preliminary data.</text>
</comment>
<feature type="signal peptide" evidence="1">
    <location>
        <begin position="1"/>
        <end position="19"/>
    </location>
</feature>
<sequence>MDISFKVVLLLASVHVISTTPGTVCHSDMDCGNGECCYIPSPFQVVSKRQAVLPLQPISLTGDAGTCEQYRTLGEHCNPIEKMNGHCGCGPGLYCHHTPPTTLAPLQAALSIVRRRPLPGTYECAVPV</sequence>
<evidence type="ECO:0000313" key="2">
    <source>
        <dbReference type="EMBL" id="KAL3875706.1"/>
    </source>
</evidence>
<gene>
    <name evidence="2" type="ORF">ACJMK2_033634</name>
</gene>
<feature type="chain" id="PRO_5044872241" description="Prokineticin domain-containing protein" evidence="1">
    <location>
        <begin position="20"/>
        <end position="128"/>
    </location>
</feature>
<keyword evidence="3" id="KW-1185">Reference proteome</keyword>